<dbReference type="eggNOG" id="ENOG502TA17">
    <property type="taxonomic scope" value="Eukaryota"/>
</dbReference>
<proteinExistence type="predicted"/>
<dbReference type="EMBL" id="CH902619">
    <property type="protein sequence ID" value="EDV38126.2"/>
    <property type="molecule type" value="Genomic_DNA"/>
</dbReference>
<protein>
    <submittedName>
        <fullName evidence="2">Uncharacterized protein</fullName>
    </submittedName>
</protein>
<dbReference type="AlphaFoldDB" id="B3MIQ0"/>
<sequence length="345" mass="38669">MLSLIFPKSNSIMMQTFFWCVLCCSSWGAALKARPSTHSHGLVLNEAYNEVVRNLIKNWESPVVYLRDKGFLPRDYEDTSKIKPNLDALMQRMERGTRNQAKDKPAAKGVSIGIRPREMRNMPSRNERGLKAGYAPPSLDKPMAVDGKGPKFDDQETQLLAMKSRLEQMQPLNTKPALPESKRQSHVRLTAKSMKPVFTGRTYDEMLQQMIDRTNPMSKHANRTNTLEQVMHALEGNSKVPEKLLGLGSVGLNIYTGASPLERFIPYLGGASNGKSKGKEKEAPGKVETGLAAPNYLNWDMKNGRLDHYSSIEKEAYLNQLVRTFGQKLVSKEIQSKGDTKIPTS</sequence>
<dbReference type="KEGG" id="dan:6493930"/>
<evidence type="ECO:0000256" key="1">
    <source>
        <dbReference type="SAM" id="SignalP"/>
    </source>
</evidence>
<reference evidence="2 3" key="1">
    <citation type="journal article" date="2007" name="Nature">
        <title>Evolution of genes and genomes on the Drosophila phylogeny.</title>
        <authorList>
            <consortium name="Drosophila 12 Genomes Consortium"/>
            <person name="Clark A.G."/>
            <person name="Eisen M.B."/>
            <person name="Smith D.R."/>
            <person name="Bergman C.M."/>
            <person name="Oliver B."/>
            <person name="Markow T.A."/>
            <person name="Kaufman T.C."/>
            <person name="Kellis M."/>
            <person name="Gelbart W."/>
            <person name="Iyer V.N."/>
            <person name="Pollard D.A."/>
            <person name="Sackton T.B."/>
            <person name="Larracuente A.M."/>
            <person name="Singh N.D."/>
            <person name="Abad J.P."/>
            <person name="Abt D.N."/>
            <person name="Adryan B."/>
            <person name="Aguade M."/>
            <person name="Akashi H."/>
            <person name="Anderson W.W."/>
            <person name="Aquadro C.F."/>
            <person name="Ardell D.H."/>
            <person name="Arguello R."/>
            <person name="Artieri C.G."/>
            <person name="Barbash D.A."/>
            <person name="Barker D."/>
            <person name="Barsanti P."/>
            <person name="Batterham P."/>
            <person name="Batzoglou S."/>
            <person name="Begun D."/>
            <person name="Bhutkar A."/>
            <person name="Blanco E."/>
            <person name="Bosak S.A."/>
            <person name="Bradley R.K."/>
            <person name="Brand A.D."/>
            <person name="Brent M.R."/>
            <person name="Brooks A.N."/>
            <person name="Brown R.H."/>
            <person name="Butlin R.K."/>
            <person name="Caggese C."/>
            <person name="Calvi B.R."/>
            <person name="Bernardo de Carvalho A."/>
            <person name="Caspi A."/>
            <person name="Castrezana S."/>
            <person name="Celniker S.E."/>
            <person name="Chang J.L."/>
            <person name="Chapple C."/>
            <person name="Chatterji S."/>
            <person name="Chinwalla A."/>
            <person name="Civetta A."/>
            <person name="Clifton S.W."/>
            <person name="Comeron J.M."/>
            <person name="Costello J.C."/>
            <person name="Coyne J.A."/>
            <person name="Daub J."/>
            <person name="David R.G."/>
            <person name="Delcher A.L."/>
            <person name="Delehaunty K."/>
            <person name="Do C.B."/>
            <person name="Ebling H."/>
            <person name="Edwards K."/>
            <person name="Eickbush T."/>
            <person name="Evans J.D."/>
            <person name="Filipski A."/>
            <person name="Findeiss S."/>
            <person name="Freyhult E."/>
            <person name="Fulton L."/>
            <person name="Fulton R."/>
            <person name="Garcia A.C."/>
            <person name="Gardiner A."/>
            <person name="Garfield D.A."/>
            <person name="Garvin B.E."/>
            <person name="Gibson G."/>
            <person name="Gilbert D."/>
            <person name="Gnerre S."/>
            <person name="Godfrey J."/>
            <person name="Good R."/>
            <person name="Gotea V."/>
            <person name="Gravely B."/>
            <person name="Greenberg A.J."/>
            <person name="Griffiths-Jones S."/>
            <person name="Gross S."/>
            <person name="Guigo R."/>
            <person name="Gustafson E.A."/>
            <person name="Haerty W."/>
            <person name="Hahn M.W."/>
            <person name="Halligan D.L."/>
            <person name="Halpern A.L."/>
            <person name="Halter G.M."/>
            <person name="Han M.V."/>
            <person name="Heger A."/>
            <person name="Hillier L."/>
            <person name="Hinrichs A.S."/>
            <person name="Holmes I."/>
            <person name="Hoskins R.A."/>
            <person name="Hubisz M.J."/>
            <person name="Hultmark D."/>
            <person name="Huntley M.A."/>
            <person name="Jaffe D.B."/>
            <person name="Jagadeeshan S."/>
            <person name="Jeck W.R."/>
            <person name="Johnson J."/>
            <person name="Jones C.D."/>
            <person name="Jordan W.C."/>
            <person name="Karpen G.H."/>
            <person name="Kataoka E."/>
            <person name="Keightley P.D."/>
            <person name="Kheradpour P."/>
            <person name="Kirkness E.F."/>
            <person name="Koerich L.B."/>
            <person name="Kristiansen K."/>
            <person name="Kudrna D."/>
            <person name="Kulathinal R.J."/>
            <person name="Kumar S."/>
            <person name="Kwok R."/>
            <person name="Lander E."/>
            <person name="Langley C.H."/>
            <person name="Lapoint R."/>
            <person name="Lazzaro B.P."/>
            <person name="Lee S.J."/>
            <person name="Levesque L."/>
            <person name="Li R."/>
            <person name="Lin C.F."/>
            <person name="Lin M.F."/>
            <person name="Lindblad-Toh K."/>
            <person name="Llopart A."/>
            <person name="Long M."/>
            <person name="Low L."/>
            <person name="Lozovsky E."/>
            <person name="Lu J."/>
            <person name="Luo M."/>
            <person name="Machado C.A."/>
            <person name="Makalowski W."/>
            <person name="Marzo M."/>
            <person name="Matsuda M."/>
            <person name="Matzkin L."/>
            <person name="McAllister B."/>
            <person name="McBride C.S."/>
            <person name="McKernan B."/>
            <person name="McKernan K."/>
            <person name="Mendez-Lago M."/>
            <person name="Minx P."/>
            <person name="Mollenhauer M.U."/>
            <person name="Montooth K."/>
            <person name="Mount S.M."/>
            <person name="Mu X."/>
            <person name="Myers E."/>
            <person name="Negre B."/>
            <person name="Newfeld S."/>
            <person name="Nielsen R."/>
            <person name="Noor M.A."/>
            <person name="O'Grady P."/>
            <person name="Pachter L."/>
            <person name="Papaceit M."/>
            <person name="Parisi M.J."/>
            <person name="Parisi M."/>
            <person name="Parts L."/>
            <person name="Pedersen J.S."/>
            <person name="Pesole G."/>
            <person name="Phillippy A.M."/>
            <person name="Ponting C.P."/>
            <person name="Pop M."/>
            <person name="Porcelli D."/>
            <person name="Powell J.R."/>
            <person name="Prohaska S."/>
            <person name="Pruitt K."/>
            <person name="Puig M."/>
            <person name="Quesneville H."/>
            <person name="Ram K.R."/>
            <person name="Rand D."/>
            <person name="Rasmussen M.D."/>
            <person name="Reed L.K."/>
            <person name="Reenan R."/>
            <person name="Reily A."/>
            <person name="Remington K.A."/>
            <person name="Rieger T.T."/>
            <person name="Ritchie M.G."/>
            <person name="Robin C."/>
            <person name="Rogers Y.H."/>
            <person name="Rohde C."/>
            <person name="Rozas J."/>
            <person name="Rubenfield M.J."/>
            <person name="Ruiz A."/>
            <person name="Russo S."/>
            <person name="Salzberg S.L."/>
            <person name="Sanchez-Gracia A."/>
            <person name="Saranga D.J."/>
            <person name="Sato H."/>
            <person name="Schaeffer S.W."/>
            <person name="Schatz M.C."/>
            <person name="Schlenke T."/>
            <person name="Schwartz R."/>
            <person name="Segarra C."/>
            <person name="Singh R.S."/>
            <person name="Sirot L."/>
            <person name="Sirota M."/>
            <person name="Sisneros N.B."/>
            <person name="Smith C.D."/>
            <person name="Smith T.F."/>
            <person name="Spieth J."/>
            <person name="Stage D.E."/>
            <person name="Stark A."/>
            <person name="Stephan W."/>
            <person name="Strausberg R.L."/>
            <person name="Strempel S."/>
            <person name="Sturgill D."/>
            <person name="Sutton G."/>
            <person name="Sutton G.G."/>
            <person name="Tao W."/>
            <person name="Teichmann S."/>
            <person name="Tobari Y.N."/>
            <person name="Tomimura Y."/>
            <person name="Tsolas J.M."/>
            <person name="Valente V.L."/>
            <person name="Venter E."/>
            <person name="Venter J.C."/>
            <person name="Vicario S."/>
            <person name="Vieira F.G."/>
            <person name="Vilella A.J."/>
            <person name="Villasante A."/>
            <person name="Walenz B."/>
            <person name="Wang J."/>
            <person name="Wasserman M."/>
            <person name="Watts T."/>
            <person name="Wilson D."/>
            <person name="Wilson R.K."/>
            <person name="Wing R.A."/>
            <person name="Wolfner M.F."/>
            <person name="Wong A."/>
            <person name="Wong G.K."/>
            <person name="Wu C.I."/>
            <person name="Wu G."/>
            <person name="Yamamoto D."/>
            <person name="Yang H.P."/>
            <person name="Yang S.P."/>
            <person name="Yorke J.A."/>
            <person name="Yoshida K."/>
            <person name="Zdobnov E."/>
            <person name="Zhang P."/>
            <person name="Zhang Y."/>
            <person name="Zimin A.V."/>
            <person name="Baldwin J."/>
            <person name="Abdouelleil A."/>
            <person name="Abdulkadir J."/>
            <person name="Abebe A."/>
            <person name="Abera B."/>
            <person name="Abreu J."/>
            <person name="Acer S.C."/>
            <person name="Aftuck L."/>
            <person name="Alexander A."/>
            <person name="An P."/>
            <person name="Anderson E."/>
            <person name="Anderson S."/>
            <person name="Arachi H."/>
            <person name="Azer M."/>
            <person name="Bachantsang P."/>
            <person name="Barry A."/>
            <person name="Bayul T."/>
            <person name="Berlin A."/>
            <person name="Bessette D."/>
            <person name="Bloom T."/>
            <person name="Blye J."/>
            <person name="Boguslavskiy L."/>
            <person name="Bonnet C."/>
            <person name="Boukhgalter B."/>
            <person name="Bourzgui I."/>
            <person name="Brown A."/>
            <person name="Cahill P."/>
            <person name="Channer S."/>
            <person name="Cheshatsang Y."/>
            <person name="Chuda L."/>
            <person name="Citroen M."/>
            <person name="Collymore A."/>
            <person name="Cooke P."/>
            <person name="Costello M."/>
            <person name="D'Aco K."/>
            <person name="Daza R."/>
            <person name="De Haan G."/>
            <person name="DeGray S."/>
            <person name="DeMaso C."/>
            <person name="Dhargay N."/>
            <person name="Dooley K."/>
            <person name="Dooley E."/>
            <person name="Doricent M."/>
            <person name="Dorje P."/>
            <person name="Dorjee K."/>
            <person name="Dupes A."/>
            <person name="Elong R."/>
            <person name="Falk J."/>
            <person name="Farina A."/>
            <person name="Faro S."/>
            <person name="Ferguson D."/>
            <person name="Fisher S."/>
            <person name="Foley C.D."/>
            <person name="Franke A."/>
            <person name="Friedrich D."/>
            <person name="Gadbois L."/>
            <person name="Gearin G."/>
            <person name="Gearin C.R."/>
            <person name="Giannoukos G."/>
            <person name="Goode T."/>
            <person name="Graham J."/>
            <person name="Grandbois E."/>
            <person name="Grewal S."/>
            <person name="Gyaltsen K."/>
            <person name="Hafez N."/>
            <person name="Hagos B."/>
            <person name="Hall J."/>
            <person name="Henson C."/>
            <person name="Hollinger A."/>
            <person name="Honan T."/>
            <person name="Huard M.D."/>
            <person name="Hughes L."/>
            <person name="Hurhula B."/>
            <person name="Husby M.E."/>
            <person name="Kamat A."/>
            <person name="Kanga B."/>
            <person name="Kashin S."/>
            <person name="Khazanovich D."/>
            <person name="Kisner P."/>
            <person name="Lance K."/>
            <person name="Lara M."/>
            <person name="Lee W."/>
            <person name="Lennon N."/>
            <person name="Letendre F."/>
            <person name="LeVine R."/>
            <person name="Lipovsky A."/>
            <person name="Liu X."/>
            <person name="Liu J."/>
            <person name="Liu S."/>
            <person name="Lokyitsang T."/>
            <person name="Lokyitsang Y."/>
            <person name="Lubonja R."/>
            <person name="Lui A."/>
            <person name="MacDonald P."/>
            <person name="Magnisalis V."/>
            <person name="Maru K."/>
            <person name="Matthews C."/>
            <person name="McCusker W."/>
            <person name="McDonough S."/>
            <person name="Mehta T."/>
            <person name="Meldrim J."/>
            <person name="Meneus L."/>
            <person name="Mihai O."/>
            <person name="Mihalev A."/>
            <person name="Mihova T."/>
            <person name="Mittelman R."/>
            <person name="Mlenga V."/>
            <person name="Montmayeur A."/>
            <person name="Mulrain L."/>
            <person name="Navidi A."/>
            <person name="Naylor J."/>
            <person name="Negash T."/>
            <person name="Nguyen T."/>
            <person name="Nguyen N."/>
            <person name="Nicol R."/>
            <person name="Norbu C."/>
            <person name="Norbu N."/>
            <person name="Novod N."/>
            <person name="O'Neill B."/>
            <person name="Osman S."/>
            <person name="Markiewicz E."/>
            <person name="Oyono O.L."/>
            <person name="Patti C."/>
            <person name="Phunkhang P."/>
            <person name="Pierre F."/>
            <person name="Priest M."/>
            <person name="Raghuraman S."/>
            <person name="Rege F."/>
            <person name="Reyes R."/>
            <person name="Rise C."/>
            <person name="Rogov P."/>
            <person name="Ross K."/>
            <person name="Ryan E."/>
            <person name="Settipalli S."/>
            <person name="Shea T."/>
            <person name="Sherpa N."/>
            <person name="Shi L."/>
            <person name="Shih D."/>
            <person name="Sparrow T."/>
            <person name="Spaulding J."/>
            <person name="Stalker J."/>
            <person name="Stange-Thomann N."/>
            <person name="Stavropoulos S."/>
            <person name="Stone C."/>
            <person name="Strader C."/>
            <person name="Tesfaye S."/>
            <person name="Thomson T."/>
            <person name="Thoulutsang Y."/>
            <person name="Thoulutsang D."/>
            <person name="Topham K."/>
            <person name="Topping I."/>
            <person name="Tsamla T."/>
            <person name="Vassiliev H."/>
            <person name="Vo A."/>
            <person name="Wangchuk T."/>
            <person name="Wangdi T."/>
            <person name="Weiand M."/>
            <person name="Wilkinson J."/>
            <person name="Wilson A."/>
            <person name="Yadav S."/>
            <person name="Young G."/>
            <person name="Yu Q."/>
            <person name="Zembek L."/>
            <person name="Zhong D."/>
            <person name="Zimmer A."/>
            <person name="Zwirko Z."/>
            <person name="Jaffe D.B."/>
            <person name="Alvarez P."/>
            <person name="Brockman W."/>
            <person name="Butler J."/>
            <person name="Chin C."/>
            <person name="Gnerre S."/>
            <person name="Grabherr M."/>
            <person name="Kleber M."/>
            <person name="Mauceli E."/>
            <person name="MacCallum I."/>
        </authorList>
    </citation>
    <scope>NUCLEOTIDE SEQUENCE [LARGE SCALE GENOMIC DNA]</scope>
    <source>
        <strain evidence="3">Tucson 14024-0371.13</strain>
    </source>
</reference>
<feature type="signal peptide" evidence="1">
    <location>
        <begin position="1"/>
        <end position="28"/>
    </location>
</feature>
<gene>
    <name evidence="2" type="primary">Dana\GF11064</name>
    <name evidence="2" type="synonym">dana_GLEANR_11138</name>
    <name evidence="2" type="ORF">GF11064</name>
</gene>
<accession>B3MIQ0</accession>
<dbReference type="OrthoDB" id="7855422at2759"/>
<keyword evidence="1" id="KW-0732">Signal</keyword>
<evidence type="ECO:0000313" key="2">
    <source>
        <dbReference type="EMBL" id="EDV38126.2"/>
    </source>
</evidence>
<organism evidence="2 3">
    <name type="scientific">Drosophila ananassae</name>
    <name type="common">Fruit fly</name>
    <dbReference type="NCBI Taxonomy" id="7217"/>
    <lineage>
        <taxon>Eukaryota</taxon>
        <taxon>Metazoa</taxon>
        <taxon>Ecdysozoa</taxon>
        <taxon>Arthropoda</taxon>
        <taxon>Hexapoda</taxon>
        <taxon>Insecta</taxon>
        <taxon>Pterygota</taxon>
        <taxon>Neoptera</taxon>
        <taxon>Endopterygota</taxon>
        <taxon>Diptera</taxon>
        <taxon>Brachycera</taxon>
        <taxon>Muscomorpha</taxon>
        <taxon>Ephydroidea</taxon>
        <taxon>Drosophilidae</taxon>
        <taxon>Drosophila</taxon>
        <taxon>Sophophora</taxon>
    </lineage>
</organism>
<dbReference type="Proteomes" id="UP000007801">
    <property type="component" value="Unassembled WGS sequence"/>
</dbReference>
<dbReference type="InParanoid" id="B3MIQ0"/>
<name>B3MIQ0_DROAN</name>
<keyword evidence="3" id="KW-1185">Reference proteome</keyword>
<dbReference type="GeneID" id="6493930"/>
<dbReference type="HOGENOM" id="CLU_980971_0_0_1"/>
<feature type="chain" id="PRO_5006454761" evidence="1">
    <location>
        <begin position="29"/>
        <end position="345"/>
    </location>
</feature>
<evidence type="ECO:0000313" key="3">
    <source>
        <dbReference type="Proteomes" id="UP000007801"/>
    </source>
</evidence>